<sequence length="51" mass="5563">MKRAIITISESGYVNIPDSNVWMSFSELVGLFGVSAPALKAASEPYTKAEW</sequence>
<accession>E5WTN3</accession>
<name>E5WTN3_9BACE</name>
<proteinExistence type="predicted"/>
<dbReference type="Proteomes" id="UP000003246">
    <property type="component" value="Unassembled WGS sequence"/>
</dbReference>
<dbReference type="RefSeq" id="WP_004292479.1">
    <property type="nucleotide sequence ID" value="NZ_AKBX01000001.1"/>
</dbReference>
<dbReference type="EMBL" id="ACWG01000001">
    <property type="protein sequence ID" value="EFV31705.1"/>
    <property type="molecule type" value="Genomic_DNA"/>
</dbReference>
<reference evidence="1 2" key="1">
    <citation type="submission" date="2010-10" db="EMBL/GenBank/DDBJ databases">
        <title>The Genome Sequence of Bacteroides eggerthii strain 1_2_48FAA.</title>
        <authorList>
            <consortium name="The Broad Institute Genome Sequencing Platform"/>
            <person name="Ward D."/>
            <person name="Earl A."/>
            <person name="Feldgarden M."/>
            <person name="Young S.K."/>
            <person name="Gargeya S."/>
            <person name="Zeng Q."/>
            <person name="Alvarado L."/>
            <person name="Berlin A."/>
            <person name="Bochicchio J."/>
            <person name="Chapman S.B."/>
            <person name="Chen Z."/>
            <person name="Freedman E."/>
            <person name="Gellesch M."/>
            <person name="Goldberg J."/>
            <person name="Griggs A."/>
            <person name="Gujja S."/>
            <person name="Heilman E."/>
            <person name="Heiman D."/>
            <person name="Howarth C."/>
            <person name="Mehta T."/>
            <person name="Neiman D."/>
            <person name="Pearson M."/>
            <person name="Roberts A."/>
            <person name="Saif S."/>
            <person name="Shea T."/>
            <person name="Shenoy N."/>
            <person name="Sisk P."/>
            <person name="Stolte C."/>
            <person name="Sykes S."/>
            <person name="White J."/>
            <person name="Yandava C."/>
            <person name="Allen-Vercoe E."/>
            <person name="Ambrose C."/>
            <person name="Strauss J."/>
            <person name="Daigneault M."/>
            <person name="Haas B."/>
            <person name="Nusbaum C."/>
            <person name="Birren B."/>
        </authorList>
    </citation>
    <scope>NUCLEOTIDE SEQUENCE [LARGE SCALE GENOMIC DNA]</scope>
    <source>
        <strain evidence="1 2">1_2_48FAA</strain>
    </source>
</reference>
<comment type="caution">
    <text evidence="1">The sequence shown here is derived from an EMBL/GenBank/DDBJ whole genome shotgun (WGS) entry which is preliminary data.</text>
</comment>
<dbReference type="AlphaFoldDB" id="E5WTN3"/>
<evidence type="ECO:0000313" key="1">
    <source>
        <dbReference type="EMBL" id="EFV31705.1"/>
    </source>
</evidence>
<dbReference type="HOGENOM" id="CLU_3095468_0_0_10"/>
<organism evidence="1 2">
    <name type="scientific">Bacteroides eggerthii 1_2_48FAA</name>
    <dbReference type="NCBI Taxonomy" id="665953"/>
    <lineage>
        <taxon>Bacteria</taxon>
        <taxon>Pseudomonadati</taxon>
        <taxon>Bacteroidota</taxon>
        <taxon>Bacteroidia</taxon>
        <taxon>Bacteroidales</taxon>
        <taxon>Bacteroidaceae</taxon>
        <taxon>Bacteroides</taxon>
    </lineage>
</organism>
<evidence type="ECO:0000313" key="2">
    <source>
        <dbReference type="Proteomes" id="UP000003246"/>
    </source>
</evidence>
<gene>
    <name evidence="1" type="ORF">HMPREF1016_00034</name>
</gene>
<protein>
    <submittedName>
        <fullName evidence="1">Uncharacterized protein</fullName>
    </submittedName>
</protein>